<organism evidence="2 3">
    <name type="scientific">Diplodia intermedia</name>
    <dbReference type="NCBI Taxonomy" id="856260"/>
    <lineage>
        <taxon>Eukaryota</taxon>
        <taxon>Fungi</taxon>
        <taxon>Dikarya</taxon>
        <taxon>Ascomycota</taxon>
        <taxon>Pezizomycotina</taxon>
        <taxon>Dothideomycetes</taxon>
        <taxon>Dothideomycetes incertae sedis</taxon>
        <taxon>Botryosphaeriales</taxon>
        <taxon>Botryosphaeriaceae</taxon>
        <taxon>Diplodia</taxon>
    </lineage>
</organism>
<gene>
    <name evidence="2" type="ORF">SLS58_005969</name>
</gene>
<feature type="signal peptide" evidence="1">
    <location>
        <begin position="1"/>
        <end position="24"/>
    </location>
</feature>
<protein>
    <submittedName>
        <fullName evidence="2">Uncharacterized protein</fullName>
    </submittedName>
</protein>
<keyword evidence="1" id="KW-0732">Signal</keyword>
<evidence type="ECO:0000313" key="2">
    <source>
        <dbReference type="EMBL" id="KAL1641691.1"/>
    </source>
</evidence>
<proteinExistence type="predicted"/>
<evidence type="ECO:0000313" key="3">
    <source>
        <dbReference type="Proteomes" id="UP001521184"/>
    </source>
</evidence>
<evidence type="ECO:0000256" key="1">
    <source>
        <dbReference type="SAM" id="SignalP"/>
    </source>
</evidence>
<keyword evidence="3" id="KW-1185">Reference proteome</keyword>
<dbReference type="Proteomes" id="UP001521184">
    <property type="component" value="Unassembled WGS sequence"/>
</dbReference>
<accession>A0ABR3TPH1</accession>
<dbReference type="EMBL" id="JAKEKT020000038">
    <property type="protein sequence ID" value="KAL1641691.1"/>
    <property type="molecule type" value="Genomic_DNA"/>
</dbReference>
<sequence length="404" mass="45855">MWFRLHTLFALAHFLLLFASPVRAVEPEDTELANLDINKIFSVVQGQQDAATCAPWMDRLSKWYKESVQLINAAVDCFEIARGDVQITNQGYDMVGVAKVHTKAFFGLDDGSDRSDWNSVEQWIRQVATWLKATDPDANHPDGSKPTLFCDSTWLEWKDRLDPALGEDGQLLFEIVGEDEYARLDYVETQDANAEYMLNPDGSPNGKEAYWAAHRKRYYFGSGPYEAHYCDILGGALKGGTIMVPSPPYFMFLCAETLQDNKRDYTPTTLGELTPLEDKLLKYFIPVSGTLFHESFHLVITEEPTPDATYDWDVFAEGMMSPNHVPEFEQISGVDETEGVAELQPNTRGETNLQLLRRNPETFLFFAVAYWTWSRNVYSDAIGDFRARLTSGKVEIVRPSEEFA</sequence>
<feature type="chain" id="PRO_5047053578" evidence="1">
    <location>
        <begin position="25"/>
        <end position="404"/>
    </location>
</feature>
<reference evidence="2 3" key="1">
    <citation type="journal article" date="2023" name="Plant Dis.">
        <title>First Report of Diplodia intermedia Causing Canker and Dieback Diseases on Apple Trees in Canada.</title>
        <authorList>
            <person name="Ellouze W."/>
            <person name="Ilyukhin E."/>
            <person name="Sulman M."/>
            <person name="Ali S."/>
        </authorList>
    </citation>
    <scope>NUCLEOTIDE SEQUENCE [LARGE SCALE GENOMIC DNA]</scope>
    <source>
        <strain evidence="2 3">M45-28</strain>
    </source>
</reference>
<comment type="caution">
    <text evidence="2">The sequence shown here is derived from an EMBL/GenBank/DDBJ whole genome shotgun (WGS) entry which is preliminary data.</text>
</comment>
<name>A0ABR3TPH1_9PEZI</name>